<proteinExistence type="inferred from homology"/>
<keyword evidence="12" id="KW-1185">Reference proteome</keyword>
<dbReference type="GO" id="GO:0000026">
    <property type="term" value="F:alpha-1,2-mannosyltransferase activity"/>
    <property type="evidence" value="ECO:0007669"/>
    <property type="project" value="TreeGrafter"/>
</dbReference>
<dbReference type="InterPro" id="IPR022751">
    <property type="entry name" value="Alpha_mannosyltransferase"/>
</dbReference>
<keyword evidence="6" id="KW-0735">Signal-anchor</keyword>
<keyword evidence="7 10" id="KW-1133">Transmembrane helix</keyword>
<keyword evidence="4" id="KW-0808">Transferase</keyword>
<evidence type="ECO:0000256" key="8">
    <source>
        <dbReference type="ARBA" id="ARBA00023034"/>
    </source>
</evidence>
<keyword evidence="8" id="KW-0333">Golgi apparatus</keyword>
<comment type="similarity">
    <text evidence="3">Belongs to the MNN1/MNT family.</text>
</comment>
<evidence type="ECO:0000256" key="4">
    <source>
        <dbReference type="ARBA" id="ARBA00022679"/>
    </source>
</evidence>
<evidence type="ECO:0000256" key="9">
    <source>
        <dbReference type="ARBA" id="ARBA00023136"/>
    </source>
</evidence>
<organism evidence="11 12">
    <name type="scientific">Pichia inconspicua</name>
    <dbReference type="NCBI Taxonomy" id="52247"/>
    <lineage>
        <taxon>Eukaryota</taxon>
        <taxon>Fungi</taxon>
        <taxon>Dikarya</taxon>
        <taxon>Ascomycota</taxon>
        <taxon>Saccharomycotina</taxon>
        <taxon>Pichiomycetes</taxon>
        <taxon>Pichiales</taxon>
        <taxon>Pichiaceae</taxon>
        <taxon>Pichia</taxon>
    </lineage>
</organism>
<name>A0A4T0X622_9ASCO</name>
<keyword evidence="5 10" id="KW-0812">Transmembrane</keyword>
<evidence type="ECO:0008006" key="13">
    <source>
        <dbReference type="Google" id="ProtNLM"/>
    </source>
</evidence>
<protein>
    <recommendedName>
        <fullName evidence="13">Glycosyltransferase family 71 protein</fullName>
    </recommendedName>
</protein>
<gene>
    <name evidence="11" type="ORF">CANINC_000681</name>
</gene>
<dbReference type="AlphaFoldDB" id="A0A4T0X622"/>
<dbReference type="Pfam" id="PF11051">
    <property type="entry name" value="Mannosyl_trans3"/>
    <property type="match status" value="2"/>
</dbReference>
<evidence type="ECO:0000313" key="11">
    <source>
        <dbReference type="EMBL" id="TID30765.1"/>
    </source>
</evidence>
<feature type="transmembrane region" description="Helical" evidence="10">
    <location>
        <begin position="12"/>
        <end position="32"/>
    </location>
</feature>
<evidence type="ECO:0000256" key="1">
    <source>
        <dbReference type="ARBA" id="ARBA00004323"/>
    </source>
</evidence>
<accession>A0A4T0X622</accession>
<dbReference type="Proteomes" id="UP000307173">
    <property type="component" value="Unassembled WGS sequence"/>
</dbReference>
<dbReference type="SUPFAM" id="SSF53448">
    <property type="entry name" value="Nucleotide-diphospho-sugar transferases"/>
    <property type="match status" value="1"/>
</dbReference>
<evidence type="ECO:0000256" key="3">
    <source>
        <dbReference type="ARBA" id="ARBA00009105"/>
    </source>
</evidence>
<reference evidence="11 12" key="1">
    <citation type="journal article" date="2019" name="Front. Genet.">
        <title>Whole-Genome Sequencing of the Opportunistic Yeast Pathogen Candida inconspicua Uncovers Its Hybrid Origin.</title>
        <authorList>
            <person name="Mixao V."/>
            <person name="Hansen A.P."/>
            <person name="Saus E."/>
            <person name="Boekhout T."/>
            <person name="Lass-Florl C."/>
            <person name="Gabaldon T."/>
        </authorList>
    </citation>
    <scope>NUCLEOTIDE SEQUENCE [LARGE SCALE GENOMIC DNA]</scope>
    <source>
        <strain evidence="11 12">CBS 180</strain>
    </source>
</reference>
<evidence type="ECO:0000313" key="12">
    <source>
        <dbReference type="Proteomes" id="UP000307173"/>
    </source>
</evidence>
<dbReference type="OrthoDB" id="4484309at2759"/>
<comment type="pathway">
    <text evidence="2">Protein modification; protein glycosylation.</text>
</comment>
<dbReference type="GO" id="GO:0000139">
    <property type="term" value="C:Golgi membrane"/>
    <property type="evidence" value="ECO:0007669"/>
    <property type="project" value="UniProtKB-SubCell"/>
</dbReference>
<comment type="subcellular location">
    <subcellularLocation>
        <location evidence="1">Golgi apparatus membrane</location>
        <topology evidence="1">Single-pass type II membrane protein</topology>
    </subcellularLocation>
</comment>
<dbReference type="PANTHER" id="PTHR31646">
    <property type="entry name" value="ALPHA-1,2-MANNOSYLTRANSFERASE MNN2"/>
    <property type="match status" value="1"/>
</dbReference>
<evidence type="ECO:0000256" key="6">
    <source>
        <dbReference type="ARBA" id="ARBA00022968"/>
    </source>
</evidence>
<dbReference type="GO" id="GO:0046354">
    <property type="term" value="P:mannan biosynthetic process"/>
    <property type="evidence" value="ECO:0007669"/>
    <property type="project" value="TreeGrafter"/>
</dbReference>
<dbReference type="PANTHER" id="PTHR31646:SF1">
    <property type="entry name" value="ALPHA-1,2-MANNOSYLTRANSFERASE MNN2"/>
    <property type="match status" value="1"/>
</dbReference>
<dbReference type="InterPro" id="IPR029044">
    <property type="entry name" value="Nucleotide-diphossugar_trans"/>
</dbReference>
<dbReference type="EMBL" id="SELW01000121">
    <property type="protein sequence ID" value="TID30765.1"/>
    <property type="molecule type" value="Genomic_DNA"/>
</dbReference>
<evidence type="ECO:0000256" key="5">
    <source>
        <dbReference type="ARBA" id="ARBA00022692"/>
    </source>
</evidence>
<comment type="caution">
    <text evidence="11">The sequence shown here is derived from an EMBL/GenBank/DDBJ whole genome shotgun (WGS) entry which is preliminary data.</text>
</comment>
<evidence type="ECO:0000256" key="10">
    <source>
        <dbReference type="SAM" id="Phobius"/>
    </source>
</evidence>
<sequence>MGYSIFKLNRYLKKLSLISILITVCLLSISFLNKSTTEMFVLGSIIHKSDVSKYTSIFSTLLKPQCEPLKNYKLDSSKYWSYYGSTTGSGSVSDSRLSEEVLGNILDVSVDQENEIKRIHEELLNKYLNDDYKLYQNLKREVNRNKGQGIVYLSGKKYYWLTILSIKYIRSILNDQVPIEIFIPIRDKHDHYCNKIRNVFSNVKCSYFTDYLSKSQVVQLSGYQYKSLALIFSTFNEILYLDSDSIPLVKTDTIFNNPNFKKTGFVSWPDFWKRSTNYKFYNMAGLSGFAKPISTLPSVESGQILINKSTHLKTLILAYYYNFYGPDYFYPLFSQGFPGEGDKETFYLASRVVNEDCYLITGLKTKTFGSKDKQGSYKGQGILQTDPGDKSTYWFLHVNYPKLQANELIKTGYMKENKRHWSLIRNAENDGNVLDFRGTLGGDLELTMWQLMTEILSIDFKGFRLFEEIGNDELADYTVEYSKVLKNIV</sequence>
<keyword evidence="9 10" id="KW-0472">Membrane</keyword>
<dbReference type="STRING" id="52247.A0A4T0X622"/>
<evidence type="ECO:0000256" key="2">
    <source>
        <dbReference type="ARBA" id="ARBA00004922"/>
    </source>
</evidence>
<evidence type="ECO:0000256" key="7">
    <source>
        <dbReference type="ARBA" id="ARBA00022989"/>
    </source>
</evidence>